<dbReference type="InterPro" id="IPR007720">
    <property type="entry name" value="PigQ/GPI1"/>
</dbReference>
<dbReference type="GO" id="GO:0006506">
    <property type="term" value="P:GPI anchor biosynthetic process"/>
    <property type="evidence" value="ECO:0007669"/>
    <property type="project" value="InterPro"/>
</dbReference>
<keyword evidence="1" id="KW-0472">Membrane</keyword>
<dbReference type="GO" id="GO:0005783">
    <property type="term" value="C:endoplasmic reticulum"/>
    <property type="evidence" value="ECO:0007669"/>
    <property type="project" value="TreeGrafter"/>
</dbReference>
<feature type="transmembrane region" description="Helical" evidence="1">
    <location>
        <begin position="335"/>
        <end position="357"/>
    </location>
</feature>
<evidence type="ECO:0000256" key="1">
    <source>
        <dbReference type="SAM" id="Phobius"/>
    </source>
</evidence>
<dbReference type="Proteomes" id="UP000629468">
    <property type="component" value="Unassembled WGS sequence"/>
</dbReference>
<reference evidence="2 3" key="1">
    <citation type="journal article" name="Sci. Rep.">
        <title>Telomere-to-telomere assembled and centromere annotated genomes of the two main subspecies of the button mushroom Agaricus bisporus reveal especially polymorphic chromosome ends.</title>
        <authorList>
            <person name="Sonnenberg A.S.M."/>
            <person name="Sedaghat-Telgerd N."/>
            <person name="Lavrijssen B."/>
            <person name="Ohm R.A."/>
            <person name="Hendrickx P.M."/>
            <person name="Scholtmeijer K."/>
            <person name="Baars J.J.P."/>
            <person name="van Peer A."/>
        </authorList>
    </citation>
    <scope>NUCLEOTIDE SEQUENCE [LARGE SCALE GENOMIC DNA]</scope>
    <source>
        <strain evidence="2 3">H119_p4</strain>
    </source>
</reference>
<keyword evidence="1" id="KW-0812">Transmembrane</keyword>
<evidence type="ECO:0008006" key="4">
    <source>
        <dbReference type="Google" id="ProtNLM"/>
    </source>
</evidence>
<dbReference type="GO" id="GO:0016020">
    <property type="term" value="C:membrane"/>
    <property type="evidence" value="ECO:0007669"/>
    <property type="project" value="InterPro"/>
</dbReference>
<dbReference type="PANTHER" id="PTHR21329">
    <property type="entry name" value="PHOSPHATIDYLINOSITOL N-ACETYLGLUCOSAMINYLTRANSFERASE SUBUNIT Q-RELATED"/>
    <property type="match status" value="1"/>
</dbReference>
<protein>
    <recommendedName>
        <fullName evidence="4">Gpi1-domain-containing protein</fullName>
    </recommendedName>
</protein>
<feature type="transmembrane region" description="Helical" evidence="1">
    <location>
        <begin position="428"/>
        <end position="451"/>
    </location>
</feature>
<proteinExistence type="predicted"/>
<accession>A0A8H7C2K6</accession>
<evidence type="ECO:0000313" key="3">
    <source>
        <dbReference type="Proteomes" id="UP000629468"/>
    </source>
</evidence>
<feature type="transmembrane region" description="Helical" evidence="1">
    <location>
        <begin position="457"/>
        <end position="481"/>
    </location>
</feature>
<organism evidence="2 3">
    <name type="scientific">Agaricus bisporus var. burnettii</name>
    <dbReference type="NCBI Taxonomy" id="192524"/>
    <lineage>
        <taxon>Eukaryota</taxon>
        <taxon>Fungi</taxon>
        <taxon>Dikarya</taxon>
        <taxon>Basidiomycota</taxon>
        <taxon>Agaricomycotina</taxon>
        <taxon>Agaricomycetes</taxon>
        <taxon>Agaricomycetidae</taxon>
        <taxon>Agaricales</taxon>
        <taxon>Agaricineae</taxon>
        <taxon>Agaricaceae</taxon>
        <taxon>Agaricus</taxon>
    </lineage>
</organism>
<sequence>MPTTVLWPSGLPRKSGFIYGWKAPAYCVAGLLDADTETSAATALDRACIAPAWHALQNSCGGKPQVLGYCEYNTSNDEYAFESWKTQPVLILYHRHPLNSLRFYAFDTSVFVSIAAVNGPSEVFARLFAHDFTRPARPQIGNALDQVTLNQFNASKLLEATISDSSARMMPAIAAVLFSISALTTLLCRPIHTLCRLVSAVANVPITPSSSLGDLSAIVQQVAVRAEQSKYFVNEIPHLRNRGESDITNYAVRYTHFFNTIWMILNDVTIGMAFGSYLTENSSRLAEVVNNLLRMYLVHNLIFTLHWLDSWPAGLKLNTELSRFYSHMFTGFMRLWLGGLFIVMPYSADVIHLLGILSTCGGLSLVISAIMDVVAICTAHIYACYFFTGLIYHRMLKTAGSLFNLFRGKRYNVLRNRVDSWEYDMDQLLFGTILFTLLAFLFPTVLVYYAFFATIRFAILLLLACMEFLLALVNHFPLFSLMLSVKDPWRIPGGIIFLKTEPKPQSVMSSHASLIIENQAVPLSLLFSKYVRLSGVLARHYNPLRLTWCLLKGEHLNAIPRHEIRDSTPNQDISSPLS</sequence>
<dbReference type="AlphaFoldDB" id="A0A8H7C2K6"/>
<dbReference type="Pfam" id="PF05024">
    <property type="entry name" value="Gpi1"/>
    <property type="match status" value="1"/>
</dbReference>
<name>A0A8H7C2K6_AGABI</name>
<gene>
    <name evidence="2" type="ORF">Agabi119p4_10239</name>
</gene>
<dbReference type="EMBL" id="JABXXO010000014">
    <property type="protein sequence ID" value="KAF7760830.1"/>
    <property type="molecule type" value="Genomic_DNA"/>
</dbReference>
<evidence type="ECO:0000313" key="2">
    <source>
        <dbReference type="EMBL" id="KAF7760830.1"/>
    </source>
</evidence>
<feature type="transmembrane region" description="Helical" evidence="1">
    <location>
        <begin position="363"/>
        <end position="387"/>
    </location>
</feature>
<dbReference type="PANTHER" id="PTHR21329:SF3">
    <property type="entry name" value="PHOSPHATIDYLINOSITOL N-ACETYLGLUCOSAMINYLTRANSFERASE SUBUNIT Q"/>
    <property type="match status" value="1"/>
</dbReference>
<comment type="caution">
    <text evidence="2">The sequence shown here is derived from an EMBL/GenBank/DDBJ whole genome shotgun (WGS) entry which is preliminary data.</text>
</comment>
<keyword evidence="1" id="KW-1133">Transmembrane helix</keyword>